<reference evidence="8 9" key="1">
    <citation type="journal article" date="2015" name="Nature">
        <title>rRNA introns, odd ribosomes, and small enigmatic genomes across a large radiation of phyla.</title>
        <authorList>
            <person name="Brown C.T."/>
            <person name="Hug L.A."/>
            <person name="Thomas B.C."/>
            <person name="Sharon I."/>
            <person name="Castelle C.J."/>
            <person name="Singh A."/>
            <person name="Wilkins M.J."/>
            <person name="Williams K.H."/>
            <person name="Banfield J.F."/>
        </authorList>
    </citation>
    <scope>NUCLEOTIDE SEQUENCE [LARGE SCALE GENOMIC DNA]</scope>
</reference>
<dbReference type="NCBIfam" id="TIGR01079">
    <property type="entry name" value="rplX_bact"/>
    <property type="match status" value="1"/>
</dbReference>
<dbReference type="SUPFAM" id="SSF50104">
    <property type="entry name" value="Translation proteins SH3-like domain"/>
    <property type="match status" value="1"/>
</dbReference>
<evidence type="ECO:0000313" key="8">
    <source>
        <dbReference type="EMBL" id="KKR82078.1"/>
    </source>
</evidence>
<dbReference type="GO" id="GO:0005840">
    <property type="term" value="C:ribosome"/>
    <property type="evidence" value="ECO:0007669"/>
    <property type="project" value="UniProtKB-KW"/>
</dbReference>
<name>A0A0G0TYW8_9BACT</name>
<comment type="subunit">
    <text evidence="5">Part of the 50S ribosomal subunit.</text>
</comment>
<feature type="domain" description="KOW" evidence="7">
    <location>
        <begin position="9"/>
        <end position="36"/>
    </location>
</feature>
<dbReference type="AlphaFoldDB" id="A0A0G0TYW8"/>
<comment type="function">
    <text evidence="5">One of two assembly initiator proteins, it binds directly to the 5'-end of the 23S rRNA, where it nucleates assembly of the 50S subunit.</text>
</comment>
<dbReference type="GO" id="GO:0006412">
    <property type="term" value="P:translation"/>
    <property type="evidence" value="ECO:0007669"/>
    <property type="project" value="UniProtKB-UniRule"/>
</dbReference>
<evidence type="ECO:0000313" key="9">
    <source>
        <dbReference type="Proteomes" id="UP000034601"/>
    </source>
</evidence>
<dbReference type="InterPro" id="IPR057264">
    <property type="entry name" value="Ribosomal_uL24_C"/>
</dbReference>
<dbReference type="GO" id="GO:0019843">
    <property type="term" value="F:rRNA binding"/>
    <property type="evidence" value="ECO:0007669"/>
    <property type="project" value="UniProtKB-UniRule"/>
</dbReference>
<dbReference type="PANTHER" id="PTHR12903">
    <property type="entry name" value="MITOCHONDRIAL RIBOSOMAL PROTEIN L24"/>
    <property type="match status" value="1"/>
</dbReference>
<comment type="caution">
    <text evidence="8">The sequence shown here is derived from an EMBL/GenBank/DDBJ whole genome shotgun (WGS) entry which is preliminary data.</text>
</comment>
<dbReference type="Pfam" id="PF17136">
    <property type="entry name" value="ribosomal_L24"/>
    <property type="match status" value="1"/>
</dbReference>
<dbReference type="SMART" id="SM00739">
    <property type="entry name" value="KOW"/>
    <property type="match status" value="1"/>
</dbReference>
<protein>
    <recommendedName>
        <fullName evidence="4 5">Large ribosomal subunit protein uL24</fullName>
    </recommendedName>
</protein>
<dbReference type="CDD" id="cd06089">
    <property type="entry name" value="KOW_RPL26"/>
    <property type="match status" value="1"/>
</dbReference>
<comment type="function">
    <text evidence="5">One of the proteins that surrounds the polypeptide exit tunnel on the outside of the subunit.</text>
</comment>
<evidence type="ECO:0000256" key="6">
    <source>
        <dbReference type="RuleBase" id="RU003477"/>
    </source>
</evidence>
<dbReference type="GO" id="GO:0003735">
    <property type="term" value="F:structural constituent of ribosome"/>
    <property type="evidence" value="ECO:0007669"/>
    <property type="project" value="InterPro"/>
</dbReference>
<keyword evidence="2 5" id="KW-0689">Ribosomal protein</keyword>
<dbReference type="Gene3D" id="2.30.30.30">
    <property type="match status" value="1"/>
</dbReference>
<evidence type="ECO:0000259" key="7">
    <source>
        <dbReference type="SMART" id="SM00739"/>
    </source>
</evidence>
<dbReference type="InterPro" id="IPR014722">
    <property type="entry name" value="Rib_uL2_dom2"/>
</dbReference>
<dbReference type="InterPro" id="IPR005825">
    <property type="entry name" value="Ribosomal_uL24_CS"/>
</dbReference>
<dbReference type="InterPro" id="IPR003256">
    <property type="entry name" value="Ribosomal_uL24"/>
</dbReference>
<accession>A0A0G0TYW8</accession>
<dbReference type="HAMAP" id="MF_01326_B">
    <property type="entry name" value="Ribosomal_uL24_B"/>
    <property type="match status" value="1"/>
</dbReference>
<keyword evidence="3 5" id="KW-0687">Ribonucleoprotein</keyword>
<keyword evidence="5" id="KW-0694">RNA-binding</keyword>
<dbReference type="GO" id="GO:1990904">
    <property type="term" value="C:ribonucleoprotein complex"/>
    <property type="evidence" value="ECO:0007669"/>
    <property type="project" value="UniProtKB-KW"/>
</dbReference>
<dbReference type="EMBL" id="LCAB01000018">
    <property type="protein sequence ID" value="KKR82078.1"/>
    <property type="molecule type" value="Genomic_DNA"/>
</dbReference>
<evidence type="ECO:0000256" key="2">
    <source>
        <dbReference type="ARBA" id="ARBA00022980"/>
    </source>
</evidence>
<dbReference type="InterPro" id="IPR008991">
    <property type="entry name" value="Translation_prot_SH3-like_sf"/>
</dbReference>
<dbReference type="InterPro" id="IPR005824">
    <property type="entry name" value="KOW"/>
</dbReference>
<organism evidence="8 9">
    <name type="scientific">Candidatus Daviesbacteria bacterium GW2011_GWA2_40_9</name>
    <dbReference type="NCBI Taxonomy" id="1618424"/>
    <lineage>
        <taxon>Bacteria</taxon>
        <taxon>Candidatus Daviesiibacteriota</taxon>
    </lineage>
</organism>
<dbReference type="Pfam" id="PF00467">
    <property type="entry name" value="KOW"/>
    <property type="match status" value="1"/>
</dbReference>
<evidence type="ECO:0000256" key="3">
    <source>
        <dbReference type="ARBA" id="ARBA00023274"/>
    </source>
</evidence>
<proteinExistence type="inferred from homology"/>
<keyword evidence="5" id="KW-0699">rRNA-binding</keyword>
<sequence>MISRNYSFKIKKGDEVRILLGKDRGRNGKVIRLLTKAGKILVEGINLSKRHVRKSKEREGGVIELVKPIDISNVALICSHCKQPTRVGFEMNGKVKQRICRKCREAVI</sequence>
<gene>
    <name evidence="5" type="primary">rplX</name>
    <name evidence="8" type="ORF">UU29_C0018G0005</name>
</gene>
<dbReference type="InterPro" id="IPR041988">
    <property type="entry name" value="Ribosomal_uL24_KOW"/>
</dbReference>
<dbReference type="PROSITE" id="PS01108">
    <property type="entry name" value="RIBOSOMAL_L24"/>
    <property type="match status" value="1"/>
</dbReference>
<dbReference type="Proteomes" id="UP000034601">
    <property type="component" value="Unassembled WGS sequence"/>
</dbReference>
<evidence type="ECO:0000256" key="5">
    <source>
        <dbReference type="HAMAP-Rule" id="MF_01326"/>
    </source>
</evidence>
<evidence type="ECO:0000256" key="1">
    <source>
        <dbReference type="ARBA" id="ARBA00010618"/>
    </source>
</evidence>
<comment type="similarity">
    <text evidence="1 5 6">Belongs to the universal ribosomal protein uL24 family.</text>
</comment>
<evidence type="ECO:0000256" key="4">
    <source>
        <dbReference type="ARBA" id="ARBA00035206"/>
    </source>
</evidence>